<proteinExistence type="predicted"/>
<evidence type="ECO:0008006" key="3">
    <source>
        <dbReference type="Google" id="ProtNLM"/>
    </source>
</evidence>
<evidence type="ECO:0000313" key="2">
    <source>
        <dbReference type="Proteomes" id="UP001500795"/>
    </source>
</evidence>
<comment type="caution">
    <text evidence="1">The sequence shown here is derived from an EMBL/GenBank/DDBJ whole genome shotgun (WGS) entry which is preliminary data.</text>
</comment>
<dbReference type="InterPro" id="IPR020911">
    <property type="entry name" value="UPF0325"/>
</dbReference>
<dbReference type="Pfam" id="PF11944">
    <property type="entry name" value="DUF3461"/>
    <property type="match status" value="1"/>
</dbReference>
<dbReference type="Proteomes" id="UP001500795">
    <property type="component" value="Unassembled WGS sequence"/>
</dbReference>
<name>A0ABP6VW02_9GAMM</name>
<keyword evidence="2" id="KW-1185">Reference proteome</keyword>
<accession>A0ABP6VW02</accession>
<evidence type="ECO:0000313" key="1">
    <source>
        <dbReference type="EMBL" id="GAA3541486.1"/>
    </source>
</evidence>
<reference evidence="2" key="1">
    <citation type="journal article" date="2019" name="Int. J. Syst. Evol. Microbiol.">
        <title>The Global Catalogue of Microorganisms (GCM) 10K type strain sequencing project: providing services to taxonomists for standard genome sequencing and annotation.</title>
        <authorList>
            <consortium name="The Broad Institute Genomics Platform"/>
            <consortium name="The Broad Institute Genome Sequencing Center for Infectious Disease"/>
            <person name="Wu L."/>
            <person name="Ma J."/>
        </authorList>
    </citation>
    <scope>NUCLEOTIDE SEQUENCE [LARGE SCALE GENOMIC DNA]</scope>
    <source>
        <strain evidence="2">JCM 17110</strain>
    </source>
</reference>
<protein>
    <recommendedName>
        <fullName evidence="3">DUF3461 domain-containing protein</fullName>
    </recommendedName>
</protein>
<gene>
    <name evidence="1" type="ORF">GCM10022394_21770</name>
</gene>
<sequence>MSVFPTLTAMGIQDVHEIERFTVRHESAHDELKVYFKHDADSCQPASLKFRFPHDDDRAAMHKAVGELNRLLDENPSAADPKTAIIRNLEQFELVMNAKMAEIRQRLELISA</sequence>
<dbReference type="EMBL" id="BAABCX010000002">
    <property type="protein sequence ID" value="GAA3541486.1"/>
    <property type="molecule type" value="Genomic_DNA"/>
</dbReference>
<dbReference type="RefSeq" id="WP_344957836.1">
    <property type="nucleotide sequence ID" value="NZ_BAABCX010000002.1"/>
</dbReference>
<organism evidence="1 2">
    <name type="scientific">Zobellella aerophila</name>
    <dbReference type="NCBI Taxonomy" id="870480"/>
    <lineage>
        <taxon>Bacteria</taxon>
        <taxon>Pseudomonadati</taxon>
        <taxon>Pseudomonadota</taxon>
        <taxon>Gammaproteobacteria</taxon>
        <taxon>Aeromonadales</taxon>
        <taxon>Aeromonadaceae</taxon>
        <taxon>Zobellella</taxon>
    </lineage>
</organism>